<dbReference type="PANTHER" id="PTHR10039:SF14">
    <property type="entry name" value="NACHT DOMAIN-CONTAINING PROTEIN"/>
    <property type="match status" value="1"/>
</dbReference>
<evidence type="ECO:0000256" key="2">
    <source>
        <dbReference type="SAM" id="MobiDB-lite"/>
    </source>
</evidence>
<reference evidence="4 5" key="1">
    <citation type="submission" date="2024-02" db="EMBL/GenBank/DDBJ databases">
        <title>A draft genome for the cacao thread blight pathogen Marasmius crinis-equi.</title>
        <authorList>
            <person name="Cohen S.P."/>
            <person name="Baruah I.K."/>
            <person name="Amoako-Attah I."/>
            <person name="Bukari Y."/>
            <person name="Meinhardt L.W."/>
            <person name="Bailey B.A."/>
        </authorList>
    </citation>
    <scope>NUCLEOTIDE SEQUENCE [LARGE SCALE GENOMIC DNA]</scope>
    <source>
        <strain evidence="4 5">GH-76</strain>
    </source>
</reference>
<evidence type="ECO:0000313" key="5">
    <source>
        <dbReference type="Proteomes" id="UP001465976"/>
    </source>
</evidence>
<name>A0ABR3F067_9AGAR</name>
<dbReference type="EMBL" id="JBAHYK010001338">
    <property type="protein sequence ID" value="KAL0568443.1"/>
    <property type="molecule type" value="Genomic_DNA"/>
</dbReference>
<proteinExistence type="predicted"/>
<feature type="compositionally biased region" description="Basic and acidic residues" evidence="2">
    <location>
        <begin position="809"/>
        <end position="820"/>
    </location>
</feature>
<feature type="compositionally biased region" description="Basic and acidic residues" evidence="2">
    <location>
        <begin position="835"/>
        <end position="848"/>
    </location>
</feature>
<protein>
    <recommendedName>
        <fullName evidence="3">Nephrocystin 3-like N-terminal domain-containing protein</fullName>
    </recommendedName>
</protein>
<feature type="domain" description="Nephrocystin 3-like N-terminal" evidence="3">
    <location>
        <begin position="83"/>
        <end position="238"/>
    </location>
</feature>
<dbReference type="PANTHER" id="PTHR10039">
    <property type="entry name" value="AMELOGENIN"/>
    <property type="match status" value="1"/>
</dbReference>
<feature type="region of interest" description="Disordered" evidence="2">
    <location>
        <begin position="809"/>
        <end position="848"/>
    </location>
</feature>
<keyword evidence="1" id="KW-0677">Repeat</keyword>
<dbReference type="Gene3D" id="3.40.50.300">
    <property type="entry name" value="P-loop containing nucleotide triphosphate hydrolases"/>
    <property type="match status" value="1"/>
</dbReference>
<sequence length="848" mass="96226">MASQSFFKDMHGGTFINGQFSNVGRDQINNYNYTSPLSPLQILSQAIADVGGSHNSEARYPPPRCYAETRREVRKYFTGRIQKHRGGCVYWLSGYAGVGKSAIAQTISEECERNGLLVASFFFSRNHPKRRSPSSLFLTIAYGLACSIRELQKPISEAIHANPAILTASVDIQFRELVVRPSRWLAAKHGWSHRPRLVIIDGLDECEGENGQKRVLSTLVDCLTEPGGSPLEFLFCSRPEPLIKEFFTSRSFKETFESDPTQPRFWWYRLEDDTHASRDIRLFLVRELDRIRTDEKFSHITFPDTWPTVEVLEELVWKSSEQFIYVVTIIKFISDEFSHPCRRLQDIVRLSPNSDGGSPWKDLDALYHYVLSVNPDRKLVADILGIVCYRQNEWVLFPSPGEIEILLDLFEGQVMLALRGMHSVLKITGRDYKITTLHKSFLDHLYDKSRSGQFHVDAESFASFTAACVVRSINKVLLSYQSLPGEMSSPLSIPFLWYPAWNKFCTEVSAPTEELLTELRNFEVDVILDLILQWIVQDASQGTTAAVSLWWEFVHRTRIIAEWLKGLPVRAHDLITRFEGAGESFHISAPDASVVDAILKLIGARQRNVGWECRHHLDNLARGNQEFIQRLGRVGVRIVRVTECRGCSSERMDTLEPSECSPGVFHVRMQHIVASVVPFLVDVLPGISSSSSSEIVRALLCEVIPCAGPLPDLLPLIRHILPEILGYKPELCSSRLAVSKGALLKLLVKWLKLFSPKHIRELAPIVQGVKEWTSHARADARAPQYSRGIRLDLEVRGFNPVGTERRISAESLQHSERLEDTEGEEYTSSSDESEDSWHTVRESCEFEL</sequence>
<dbReference type="InterPro" id="IPR056884">
    <property type="entry name" value="NPHP3-like_N"/>
</dbReference>
<organism evidence="4 5">
    <name type="scientific">Marasmius crinis-equi</name>
    <dbReference type="NCBI Taxonomy" id="585013"/>
    <lineage>
        <taxon>Eukaryota</taxon>
        <taxon>Fungi</taxon>
        <taxon>Dikarya</taxon>
        <taxon>Basidiomycota</taxon>
        <taxon>Agaricomycotina</taxon>
        <taxon>Agaricomycetes</taxon>
        <taxon>Agaricomycetidae</taxon>
        <taxon>Agaricales</taxon>
        <taxon>Marasmiineae</taxon>
        <taxon>Marasmiaceae</taxon>
        <taxon>Marasmius</taxon>
    </lineage>
</organism>
<accession>A0ABR3F067</accession>
<gene>
    <name evidence="4" type="ORF">V5O48_013542</name>
</gene>
<dbReference type="SUPFAM" id="SSF52540">
    <property type="entry name" value="P-loop containing nucleoside triphosphate hydrolases"/>
    <property type="match status" value="1"/>
</dbReference>
<dbReference type="InterPro" id="IPR027417">
    <property type="entry name" value="P-loop_NTPase"/>
</dbReference>
<dbReference type="Proteomes" id="UP001465976">
    <property type="component" value="Unassembled WGS sequence"/>
</dbReference>
<keyword evidence="5" id="KW-1185">Reference proteome</keyword>
<dbReference type="Pfam" id="PF24883">
    <property type="entry name" value="NPHP3_N"/>
    <property type="match status" value="1"/>
</dbReference>
<comment type="caution">
    <text evidence="4">The sequence shown here is derived from an EMBL/GenBank/DDBJ whole genome shotgun (WGS) entry which is preliminary data.</text>
</comment>
<evidence type="ECO:0000313" key="4">
    <source>
        <dbReference type="EMBL" id="KAL0568443.1"/>
    </source>
</evidence>
<evidence type="ECO:0000256" key="1">
    <source>
        <dbReference type="ARBA" id="ARBA00022737"/>
    </source>
</evidence>
<evidence type="ECO:0000259" key="3">
    <source>
        <dbReference type="Pfam" id="PF24883"/>
    </source>
</evidence>